<organism evidence="2 3">
    <name type="scientific">Cohnella lupini</name>
    <dbReference type="NCBI Taxonomy" id="1294267"/>
    <lineage>
        <taxon>Bacteria</taxon>
        <taxon>Bacillati</taxon>
        <taxon>Bacillota</taxon>
        <taxon>Bacilli</taxon>
        <taxon>Bacillales</taxon>
        <taxon>Paenibacillaceae</taxon>
        <taxon>Cohnella</taxon>
    </lineage>
</organism>
<dbReference type="OrthoDB" id="2665246at2"/>
<protein>
    <submittedName>
        <fullName evidence="2">Uncharacterized protein</fullName>
    </submittedName>
</protein>
<reference evidence="2 3" key="1">
    <citation type="submission" date="2018-07" db="EMBL/GenBank/DDBJ databases">
        <title>Genomic Encyclopedia of Type Strains, Phase III (KMG-III): the genomes of soil and plant-associated and newly described type strains.</title>
        <authorList>
            <person name="Whitman W."/>
        </authorList>
    </citation>
    <scope>NUCLEOTIDE SEQUENCE [LARGE SCALE GENOMIC DNA]</scope>
    <source>
        <strain evidence="2 3">CECT 8236</strain>
    </source>
</reference>
<feature type="transmembrane region" description="Helical" evidence="1">
    <location>
        <begin position="89"/>
        <end position="113"/>
    </location>
</feature>
<keyword evidence="1" id="KW-0472">Membrane</keyword>
<dbReference type="EMBL" id="QRDY01000008">
    <property type="protein sequence ID" value="RED58513.1"/>
    <property type="molecule type" value="Genomic_DNA"/>
</dbReference>
<accession>A0A3D9I9R5</accession>
<feature type="transmembrane region" description="Helical" evidence="1">
    <location>
        <begin position="50"/>
        <end position="69"/>
    </location>
</feature>
<evidence type="ECO:0000313" key="3">
    <source>
        <dbReference type="Proteomes" id="UP000256869"/>
    </source>
</evidence>
<feature type="transmembrane region" description="Helical" evidence="1">
    <location>
        <begin position="134"/>
        <end position="167"/>
    </location>
</feature>
<keyword evidence="1" id="KW-0812">Transmembrane</keyword>
<evidence type="ECO:0000313" key="2">
    <source>
        <dbReference type="EMBL" id="RED58513.1"/>
    </source>
</evidence>
<dbReference type="AlphaFoldDB" id="A0A3D9I9R5"/>
<dbReference type="Proteomes" id="UP000256869">
    <property type="component" value="Unassembled WGS sequence"/>
</dbReference>
<feature type="transmembrane region" description="Helical" evidence="1">
    <location>
        <begin position="187"/>
        <end position="213"/>
    </location>
</feature>
<keyword evidence="3" id="KW-1185">Reference proteome</keyword>
<feature type="transmembrane region" description="Helical" evidence="1">
    <location>
        <begin position="6"/>
        <end position="30"/>
    </location>
</feature>
<evidence type="ECO:0000256" key="1">
    <source>
        <dbReference type="SAM" id="Phobius"/>
    </source>
</evidence>
<name>A0A3D9I9R5_9BACL</name>
<keyword evidence="1" id="KW-1133">Transmembrane helix</keyword>
<sequence>MITLDNFFSGLGATLIISIFGVFIASFPLFSLTVEEKPLINNNIRLFRRVILEIVALLLFLLMSVNLINFKLKDHISINEFPYISNYVYANYFVVAGVFVLLILFPAFILIRNNIRFRNYIFNKIRLLKNIRRIASITIFLMFVIIFYIYLFAPFLCVGYLLNLFLFFLGQQYKIEAATTTDVLFELFSLPGVVAFTFILLYLILYFFVRVIYKQLFAFRKLIGYSKVTATIHLTNGSKLDNKTIVRPSIDGSILLCDTGDNSKKILLPKQNILYIEFVIKHITLHTETDN</sequence>
<comment type="caution">
    <text evidence="2">The sequence shown here is derived from an EMBL/GenBank/DDBJ whole genome shotgun (WGS) entry which is preliminary data.</text>
</comment>
<dbReference type="RefSeq" id="WP_115993501.1">
    <property type="nucleotide sequence ID" value="NZ_QRDY01000008.1"/>
</dbReference>
<gene>
    <name evidence="2" type="ORF">DFP95_10837</name>
</gene>
<proteinExistence type="predicted"/>